<evidence type="ECO:0000256" key="3">
    <source>
        <dbReference type="ARBA" id="ARBA00022692"/>
    </source>
</evidence>
<proteinExistence type="predicted"/>
<evidence type="ECO:0000256" key="4">
    <source>
        <dbReference type="ARBA" id="ARBA00022989"/>
    </source>
</evidence>
<dbReference type="PANTHER" id="PTHR39087:SF2">
    <property type="entry name" value="UPF0104 MEMBRANE PROTEIN MJ1595"/>
    <property type="match status" value="1"/>
</dbReference>
<accession>A0A4R5QGX6</accession>
<dbReference type="Proteomes" id="UP000295096">
    <property type="component" value="Unassembled WGS sequence"/>
</dbReference>
<dbReference type="EMBL" id="SMSJ01000015">
    <property type="protein sequence ID" value="TDH62009.1"/>
    <property type="molecule type" value="Genomic_DNA"/>
</dbReference>
<gene>
    <name evidence="8" type="ORF">E2C06_13640</name>
</gene>
<feature type="transmembrane region" description="Helical" evidence="7">
    <location>
        <begin position="249"/>
        <end position="271"/>
    </location>
</feature>
<keyword evidence="9" id="KW-1185">Reference proteome</keyword>
<dbReference type="Pfam" id="PF03706">
    <property type="entry name" value="LPG_synthase_TM"/>
    <property type="match status" value="1"/>
</dbReference>
<dbReference type="NCBIfam" id="TIGR00374">
    <property type="entry name" value="flippase-like domain"/>
    <property type="match status" value="1"/>
</dbReference>
<keyword evidence="5 7" id="KW-0472">Membrane</keyword>
<keyword evidence="2" id="KW-1003">Cell membrane</keyword>
<dbReference type="PANTHER" id="PTHR39087">
    <property type="entry name" value="UPF0104 MEMBRANE PROTEIN MJ1595"/>
    <property type="match status" value="1"/>
</dbReference>
<feature type="transmembrane region" description="Helical" evidence="7">
    <location>
        <begin position="341"/>
        <end position="361"/>
    </location>
</feature>
<dbReference type="InterPro" id="IPR022791">
    <property type="entry name" value="L-PG_synthase/AglD"/>
</dbReference>
<comment type="subcellular location">
    <subcellularLocation>
        <location evidence="1">Cell membrane</location>
        <topology evidence="1">Multi-pass membrane protein</topology>
    </subcellularLocation>
</comment>
<feature type="transmembrane region" description="Helical" evidence="7">
    <location>
        <begin position="180"/>
        <end position="205"/>
    </location>
</feature>
<dbReference type="GO" id="GO:0005886">
    <property type="term" value="C:plasma membrane"/>
    <property type="evidence" value="ECO:0007669"/>
    <property type="project" value="UniProtKB-SubCell"/>
</dbReference>
<evidence type="ECO:0000256" key="5">
    <source>
        <dbReference type="ARBA" id="ARBA00023136"/>
    </source>
</evidence>
<dbReference type="AlphaFoldDB" id="A0A4R5QGX6"/>
<comment type="caution">
    <text evidence="8">The sequence shown here is derived from an EMBL/GenBank/DDBJ whole genome shotgun (WGS) entry which is preliminary data.</text>
</comment>
<dbReference type="OrthoDB" id="9799911at2"/>
<keyword evidence="3 7" id="KW-0812">Transmembrane</keyword>
<name>A0A4R5QGX6_9PROT</name>
<feature type="transmembrane region" description="Helical" evidence="7">
    <location>
        <begin position="306"/>
        <end position="329"/>
    </location>
</feature>
<evidence type="ECO:0000256" key="6">
    <source>
        <dbReference type="SAM" id="MobiDB-lite"/>
    </source>
</evidence>
<organism evidence="8 9">
    <name type="scientific">Dankookia rubra</name>
    <dbReference type="NCBI Taxonomy" id="1442381"/>
    <lineage>
        <taxon>Bacteria</taxon>
        <taxon>Pseudomonadati</taxon>
        <taxon>Pseudomonadota</taxon>
        <taxon>Alphaproteobacteria</taxon>
        <taxon>Acetobacterales</taxon>
        <taxon>Roseomonadaceae</taxon>
        <taxon>Dankookia</taxon>
    </lineage>
</organism>
<evidence type="ECO:0000256" key="2">
    <source>
        <dbReference type="ARBA" id="ARBA00022475"/>
    </source>
</evidence>
<evidence type="ECO:0000256" key="1">
    <source>
        <dbReference type="ARBA" id="ARBA00004651"/>
    </source>
</evidence>
<evidence type="ECO:0000256" key="7">
    <source>
        <dbReference type="SAM" id="Phobius"/>
    </source>
</evidence>
<sequence>MKSAFPGLHNPGLPQCPDRRIPRRRRRAPAAFPRAAAGPCRLRPRQCRCLEHPEPLPCRWRHSVAPRGRLRRYGGVVQRNILSPPPAEAASLPQDREAGAPPRLGRALARTAATLAAFLAACGLVLWFARDSDAAAAAALLSPVTIAACLGLSFCNYLARGARWVVLGRAFGVAAPARAQLLYFFAGFALTVTPGKVGEVVRLWLLNRHHGVPYTRSMPLLAGDRVMDMVAICLLALAGAALTSQYVAVTAVLAVVCVALLAALTHAGLLLQVVDWVERRVRRAPKLFARAREVCATLPAIGRPAVLWPALGLSLLGWLAECLVLMLVLHALGTAMGLGGSMLVFCLSAVAGAVSLMPGGLGAADFSLLGLLRLVEVPEAAAIVTTILVRLATLWFAVVLGFLTLPFALRRR</sequence>
<feature type="region of interest" description="Disordered" evidence="6">
    <location>
        <begin position="1"/>
        <end position="34"/>
    </location>
</feature>
<keyword evidence="4 7" id="KW-1133">Transmembrane helix</keyword>
<evidence type="ECO:0000313" key="8">
    <source>
        <dbReference type="EMBL" id="TDH62009.1"/>
    </source>
</evidence>
<feature type="transmembrane region" description="Helical" evidence="7">
    <location>
        <begin position="225"/>
        <end position="242"/>
    </location>
</feature>
<feature type="transmembrane region" description="Helical" evidence="7">
    <location>
        <begin position="135"/>
        <end position="159"/>
    </location>
</feature>
<protein>
    <submittedName>
        <fullName evidence="8">Flippase-like domain-containing protein</fullName>
    </submittedName>
</protein>
<reference evidence="8 9" key="1">
    <citation type="journal article" date="2016" name="J. Microbiol.">
        <title>Dankookia rubra gen. nov., sp. nov., an alphaproteobacterium isolated from sediment of a shallow stream.</title>
        <authorList>
            <person name="Kim W.H."/>
            <person name="Kim D.H."/>
            <person name="Kang K."/>
            <person name="Ahn T.Y."/>
        </authorList>
    </citation>
    <scope>NUCLEOTIDE SEQUENCE [LARGE SCALE GENOMIC DNA]</scope>
    <source>
        <strain evidence="8 9">JCM30602</strain>
    </source>
</reference>
<evidence type="ECO:0000313" key="9">
    <source>
        <dbReference type="Proteomes" id="UP000295096"/>
    </source>
</evidence>
<feature type="transmembrane region" description="Helical" evidence="7">
    <location>
        <begin position="107"/>
        <end position="129"/>
    </location>
</feature>
<feature type="transmembrane region" description="Helical" evidence="7">
    <location>
        <begin position="381"/>
        <end position="409"/>
    </location>
</feature>